<dbReference type="SMART" id="SM00184">
    <property type="entry name" value="RING"/>
    <property type="match status" value="1"/>
</dbReference>
<dbReference type="PANTHER" id="PTHR24171">
    <property type="entry name" value="ANKYRIN REPEAT DOMAIN-CONTAINING PROTEIN 39-RELATED"/>
    <property type="match status" value="1"/>
</dbReference>
<dbReference type="Pfam" id="PF12796">
    <property type="entry name" value="Ank_2"/>
    <property type="match status" value="1"/>
</dbReference>
<dbReference type="GO" id="GO:0004842">
    <property type="term" value="F:ubiquitin-protein transferase activity"/>
    <property type="evidence" value="ECO:0007669"/>
    <property type="project" value="TreeGrafter"/>
</dbReference>
<evidence type="ECO:0000256" key="3">
    <source>
        <dbReference type="PROSITE-ProRule" id="PRU00023"/>
    </source>
</evidence>
<dbReference type="PROSITE" id="PS50297">
    <property type="entry name" value="ANK_REP_REGION"/>
    <property type="match status" value="2"/>
</dbReference>
<dbReference type="SMART" id="SM00248">
    <property type="entry name" value="ANK"/>
    <property type="match status" value="2"/>
</dbReference>
<evidence type="ECO:0000313" key="7">
    <source>
        <dbReference type="EMBL" id="EGZ24073.1"/>
    </source>
</evidence>
<feature type="region of interest" description="Disordered" evidence="5">
    <location>
        <begin position="316"/>
        <end position="337"/>
    </location>
</feature>
<dbReference type="PROSITE" id="PS50089">
    <property type="entry name" value="ZF_RING_2"/>
    <property type="match status" value="1"/>
</dbReference>
<dbReference type="GeneID" id="20649078"/>
<dbReference type="RefSeq" id="XP_009519361.1">
    <property type="nucleotide sequence ID" value="XM_009521066.1"/>
</dbReference>
<evidence type="ECO:0000256" key="4">
    <source>
        <dbReference type="PROSITE-ProRule" id="PRU00175"/>
    </source>
</evidence>
<keyword evidence="2 3" id="KW-0040">ANK repeat</keyword>
<dbReference type="InterPro" id="IPR002110">
    <property type="entry name" value="Ankyrin_rpt"/>
</dbReference>
<feature type="repeat" description="ANK" evidence="3">
    <location>
        <begin position="86"/>
        <end position="108"/>
    </location>
</feature>
<dbReference type="EMBL" id="JH159152">
    <property type="protein sequence ID" value="EGZ24073.1"/>
    <property type="molecule type" value="Genomic_DNA"/>
</dbReference>
<keyword evidence="1" id="KW-0677">Repeat</keyword>
<evidence type="ECO:0000256" key="2">
    <source>
        <dbReference type="ARBA" id="ARBA00023043"/>
    </source>
</evidence>
<evidence type="ECO:0000259" key="6">
    <source>
        <dbReference type="PROSITE" id="PS50089"/>
    </source>
</evidence>
<dbReference type="Pfam" id="PF13920">
    <property type="entry name" value="zf-C3HC4_3"/>
    <property type="match status" value="1"/>
</dbReference>
<keyword evidence="4" id="KW-0863">Zinc-finger</keyword>
<evidence type="ECO:0000313" key="8">
    <source>
        <dbReference type="Proteomes" id="UP000002640"/>
    </source>
</evidence>
<dbReference type="Gene3D" id="1.25.40.20">
    <property type="entry name" value="Ankyrin repeat-containing domain"/>
    <property type="match status" value="1"/>
</dbReference>
<dbReference type="SUPFAM" id="SSF48403">
    <property type="entry name" value="Ankyrin repeat"/>
    <property type="match status" value="1"/>
</dbReference>
<dbReference type="CDD" id="cd23129">
    <property type="entry name" value="RING-HC_XBAT35-like"/>
    <property type="match status" value="1"/>
</dbReference>
<dbReference type="PANTHER" id="PTHR24171:SF8">
    <property type="entry name" value="BRCA1-ASSOCIATED RING DOMAIN PROTEIN 1"/>
    <property type="match status" value="1"/>
</dbReference>
<keyword evidence="8" id="KW-1185">Reference proteome</keyword>
<dbReference type="Gene3D" id="3.30.40.10">
    <property type="entry name" value="Zinc/RING finger domain, C3HC4 (zinc finger)"/>
    <property type="match status" value="1"/>
</dbReference>
<dbReference type="Proteomes" id="UP000002640">
    <property type="component" value="Unassembled WGS sequence"/>
</dbReference>
<dbReference type="InParanoid" id="G4YRN2"/>
<dbReference type="InterPro" id="IPR003903">
    <property type="entry name" value="UIM_dom"/>
</dbReference>
<dbReference type="InterPro" id="IPR001841">
    <property type="entry name" value="Znf_RING"/>
</dbReference>
<feature type="repeat" description="ANK" evidence="3">
    <location>
        <begin position="53"/>
        <end position="85"/>
    </location>
</feature>
<keyword evidence="4" id="KW-0862">Zinc</keyword>
<keyword evidence="4" id="KW-0479">Metal-binding</keyword>
<organism evidence="7 8">
    <name type="scientific">Phytophthora sojae (strain P6497)</name>
    <name type="common">Soybean stem and root rot agent</name>
    <name type="synonym">Phytophthora megasperma f. sp. glycines</name>
    <dbReference type="NCBI Taxonomy" id="1094619"/>
    <lineage>
        <taxon>Eukaryota</taxon>
        <taxon>Sar</taxon>
        <taxon>Stramenopiles</taxon>
        <taxon>Oomycota</taxon>
        <taxon>Peronosporomycetes</taxon>
        <taxon>Peronosporales</taxon>
        <taxon>Peronosporaceae</taxon>
        <taxon>Phytophthora</taxon>
    </lineage>
</organism>
<feature type="domain" description="RING-type" evidence="6">
    <location>
        <begin position="428"/>
        <end position="467"/>
    </location>
</feature>
<dbReference type="OMA" id="KCHYRAS"/>
<accession>G4YRN2</accession>
<feature type="compositionally biased region" description="Polar residues" evidence="5">
    <location>
        <begin position="319"/>
        <end position="332"/>
    </location>
</feature>
<dbReference type="PROSITE" id="PS50088">
    <property type="entry name" value="ANK_REPEAT"/>
    <property type="match status" value="2"/>
</dbReference>
<dbReference type="GO" id="GO:0008270">
    <property type="term" value="F:zinc ion binding"/>
    <property type="evidence" value="ECO:0007669"/>
    <property type="project" value="UniProtKB-KW"/>
</dbReference>
<dbReference type="SMR" id="G4YRN2"/>
<sequence length="479" mass="52578">MGNAVSWLAQCFYAEDQVFWAAARYGDARIIRSATSRLTPETRQYLEWQEPYTGRTALLEAAAKGHVECARLLIQAGANCNAKDLKMNTPLHLACKRAKSEMVKFLLEVPAVNPFEINLYMKTPLDLARSRFSGEEEETEAEPYAKCVEVLEKKFCLYSGWLYEKTDNVLSLVSGISSLNSWARRLCIVLERGEPNVLELALFSVKESGGVRQVCPTSVMLYNVAAGMEATSDPRWFSPKDFTFILRGDQLNKCHYRASSALQNPVHFAAVDQAGFDAWKNFFTHQQQQLTERSYMGSSLHEQLRPVEARHANIAGWNPSAQSTAPTSSRPISQEEDEDIRRAIQLSLQASANTGHAPGATVAAPSPPLAVSAPDWGDWEGCESSGREVSAVDTSEHGSGSVACSTSQQYPPVVNNGSTAAHSSIGECVICFDGPQSAVCVPCGHNAVCMKCAEEILTTTAECPVCRAHIRELIKLYRV</sequence>
<dbReference type="InterPro" id="IPR036770">
    <property type="entry name" value="Ankyrin_rpt-contain_sf"/>
</dbReference>
<dbReference type="PROSITE" id="PS50330">
    <property type="entry name" value="UIM"/>
    <property type="match status" value="1"/>
</dbReference>
<evidence type="ECO:0000256" key="1">
    <source>
        <dbReference type="ARBA" id="ARBA00022737"/>
    </source>
</evidence>
<reference evidence="7 8" key="1">
    <citation type="journal article" date="2006" name="Science">
        <title>Phytophthora genome sequences uncover evolutionary origins and mechanisms of pathogenesis.</title>
        <authorList>
            <person name="Tyler B.M."/>
            <person name="Tripathy S."/>
            <person name="Zhang X."/>
            <person name="Dehal P."/>
            <person name="Jiang R.H."/>
            <person name="Aerts A."/>
            <person name="Arredondo F.D."/>
            <person name="Baxter L."/>
            <person name="Bensasson D."/>
            <person name="Beynon J.L."/>
            <person name="Chapman J."/>
            <person name="Damasceno C.M."/>
            <person name="Dorrance A.E."/>
            <person name="Dou D."/>
            <person name="Dickerman A.W."/>
            <person name="Dubchak I.L."/>
            <person name="Garbelotto M."/>
            <person name="Gijzen M."/>
            <person name="Gordon S.G."/>
            <person name="Govers F."/>
            <person name="Grunwald N.J."/>
            <person name="Huang W."/>
            <person name="Ivors K.L."/>
            <person name="Jones R.W."/>
            <person name="Kamoun S."/>
            <person name="Krampis K."/>
            <person name="Lamour K.H."/>
            <person name="Lee M.K."/>
            <person name="McDonald W.H."/>
            <person name="Medina M."/>
            <person name="Meijer H.J."/>
            <person name="Nordberg E.K."/>
            <person name="Maclean D.J."/>
            <person name="Ospina-Giraldo M.D."/>
            <person name="Morris P.F."/>
            <person name="Phuntumart V."/>
            <person name="Putnam N.H."/>
            <person name="Rash S."/>
            <person name="Rose J.K."/>
            <person name="Sakihama Y."/>
            <person name="Salamov A.A."/>
            <person name="Savidor A."/>
            <person name="Scheuring C.F."/>
            <person name="Smith B.M."/>
            <person name="Sobral B.W."/>
            <person name="Terry A."/>
            <person name="Torto-Alalibo T.A."/>
            <person name="Win J."/>
            <person name="Xu Z."/>
            <person name="Zhang H."/>
            <person name="Grigoriev I.V."/>
            <person name="Rokhsar D.S."/>
            <person name="Boore J.L."/>
        </authorList>
    </citation>
    <scope>NUCLEOTIDE SEQUENCE [LARGE SCALE GENOMIC DNA]</scope>
    <source>
        <strain evidence="7 8">P6497</strain>
    </source>
</reference>
<dbReference type="Gene3D" id="6.10.140.100">
    <property type="match status" value="1"/>
</dbReference>
<dbReference type="AlphaFoldDB" id="G4YRN2"/>
<evidence type="ECO:0000256" key="5">
    <source>
        <dbReference type="SAM" id="MobiDB-lite"/>
    </source>
</evidence>
<dbReference type="InterPro" id="IPR013083">
    <property type="entry name" value="Znf_RING/FYVE/PHD"/>
</dbReference>
<dbReference type="KEGG" id="psoj:PHYSODRAFT_349825"/>
<gene>
    <name evidence="7" type="ORF">PHYSODRAFT_349825</name>
</gene>
<dbReference type="GO" id="GO:0085020">
    <property type="term" value="P:protein K6-linked ubiquitination"/>
    <property type="evidence" value="ECO:0007669"/>
    <property type="project" value="TreeGrafter"/>
</dbReference>
<protein>
    <recommendedName>
        <fullName evidence="6">RING-type domain-containing protein</fullName>
    </recommendedName>
</protein>
<name>G4YRN2_PHYSP</name>
<proteinExistence type="predicted"/>
<dbReference type="SUPFAM" id="SSF57850">
    <property type="entry name" value="RING/U-box"/>
    <property type="match status" value="1"/>
</dbReference>